<accession>A0A7S1PL34</accession>
<dbReference type="InterPro" id="IPR002885">
    <property type="entry name" value="PPR_rpt"/>
</dbReference>
<evidence type="ECO:0000256" key="2">
    <source>
        <dbReference type="PROSITE-ProRule" id="PRU00708"/>
    </source>
</evidence>
<dbReference type="Pfam" id="PF17177">
    <property type="entry name" value="PPR_long"/>
    <property type="match status" value="1"/>
</dbReference>
<dbReference type="PROSITE" id="PS51375">
    <property type="entry name" value="PPR"/>
    <property type="match status" value="3"/>
</dbReference>
<dbReference type="Gene3D" id="1.25.40.10">
    <property type="entry name" value="Tetratricopeptide repeat domain"/>
    <property type="match status" value="2"/>
</dbReference>
<feature type="repeat" description="PPR" evidence="2">
    <location>
        <begin position="234"/>
        <end position="268"/>
    </location>
</feature>
<evidence type="ECO:0000259" key="3">
    <source>
        <dbReference type="Pfam" id="PF17177"/>
    </source>
</evidence>
<keyword evidence="1" id="KW-0677">Repeat</keyword>
<dbReference type="InterPro" id="IPR033443">
    <property type="entry name" value="PROP1-like_PPR_dom"/>
</dbReference>
<reference evidence="4" key="1">
    <citation type="submission" date="2021-01" db="EMBL/GenBank/DDBJ databases">
        <authorList>
            <person name="Corre E."/>
            <person name="Pelletier E."/>
            <person name="Niang G."/>
            <person name="Scheremetjew M."/>
            <person name="Finn R."/>
            <person name="Kale V."/>
            <person name="Holt S."/>
            <person name="Cochrane G."/>
            <person name="Meng A."/>
            <person name="Brown T."/>
            <person name="Cohen L."/>
        </authorList>
    </citation>
    <scope>NUCLEOTIDE SEQUENCE</scope>
    <source>
        <strain evidence="4">OF101</strain>
    </source>
</reference>
<dbReference type="EMBL" id="HBGE01000470">
    <property type="protein sequence ID" value="CAD9086727.1"/>
    <property type="molecule type" value="Transcribed_RNA"/>
</dbReference>
<protein>
    <recommendedName>
        <fullName evidence="3">PROP1-like PPR domain-containing protein</fullName>
    </recommendedName>
</protein>
<dbReference type="NCBIfam" id="TIGR00756">
    <property type="entry name" value="PPR"/>
    <property type="match status" value="3"/>
</dbReference>
<organism evidence="4">
    <name type="scientific">Alexandrium catenella</name>
    <name type="common">Red tide dinoflagellate</name>
    <name type="synonym">Gonyaulax catenella</name>
    <dbReference type="NCBI Taxonomy" id="2925"/>
    <lineage>
        <taxon>Eukaryota</taxon>
        <taxon>Sar</taxon>
        <taxon>Alveolata</taxon>
        <taxon>Dinophyceae</taxon>
        <taxon>Gonyaulacales</taxon>
        <taxon>Pyrocystaceae</taxon>
        <taxon>Alexandrium</taxon>
    </lineage>
</organism>
<dbReference type="PANTHER" id="PTHR47447">
    <property type="entry name" value="OS03G0856100 PROTEIN"/>
    <property type="match status" value="1"/>
</dbReference>
<gene>
    <name evidence="4" type="ORF">ACAT0790_LOCUS301</name>
</gene>
<dbReference type="PANTHER" id="PTHR47447:SF17">
    <property type="entry name" value="OS12G0638900 PROTEIN"/>
    <property type="match status" value="1"/>
</dbReference>
<dbReference type="AlphaFoldDB" id="A0A7S1PL34"/>
<dbReference type="InterPro" id="IPR011990">
    <property type="entry name" value="TPR-like_helical_dom_sf"/>
</dbReference>
<evidence type="ECO:0000313" key="4">
    <source>
        <dbReference type="EMBL" id="CAD9086727.1"/>
    </source>
</evidence>
<feature type="repeat" description="PPR" evidence="2">
    <location>
        <begin position="269"/>
        <end position="303"/>
    </location>
</feature>
<proteinExistence type="predicted"/>
<sequence length="384" mass="41520">MAEAILAQVVWAQGLASSFICRGLLAAMAWSTLLRAGWRGAGHHRSAVPRGVTTAAAQRKLAELKSLGASTPFLADKPEKIANLLALRDPERPRHLCKATGQVKDHTRKGRYEMGWALYQEVEAAEADTPLKNSVLNLCAKAAWFERGRSVWETIDPKSQISYGTMIDLCARCQRLGVAENVFRGMGESGVQQDIIAFNAMVNACGMCGQPQKALDCFNKIPASIFEQASPENKQVAYQTVMIALARSGDYARAREVFMGMTSRGVSANCAHFNALLVACADAEDAATAQQVFDLMPGYGVTPNVANWTILLSCYRSDLPRCLKIMQDMEAAGVQPSGSTRLALLEAHVLARDGAGARALLAGQGQLMSGAKLHRLTRQAQRLP</sequence>
<dbReference type="Pfam" id="PF01535">
    <property type="entry name" value="PPR"/>
    <property type="match status" value="2"/>
</dbReference>
<evidence type="ECO:0000256" key="1">
    <source>
        <dbReference type="ARBA" id="ARBA00022737"/>
    </source>
</evidence>
<feature type="repeat" description="PPR" evidence="2">
    <location>
        <begin position="159"/>
        <end position="193"/>
    </location>
</feature>
<feature type="domain" description="PROP1-like PPR" evidence="3">
    <location>
        <begin position="251"/>
        <end position="349"/>
    </location>
</feature>
<name>A0A7S1PL34_ALECA</name>